<comment type="similarity">
    <text evidence="1 10 11">Belongs to the HAM1 NTPase family.</text>
</comment>
<dbReference type="Proteomes" id="UP000265715">
    <property type="component" value="Unassembled WGS sequence"/>
</dbReference>
<dbReference type="GO" id="GO:0036220">
    <property type="term" value="F:ITP diphosphatase activity"/>
    <property type="evidence" value="ECO:0007669"/>
    <property type="project" value="UniProtKB-UniRule"/>
</dbReference>
<keyword evidence="5 10" id="KW-0378">Hydrolase</keyword>
<dbReference type="OrthoDB" id="9807456at2"/>
<gene>
    <name evidence="12" type="primary">rdgB</name>
    <name evidence="12" type="ORF">Mterra_00557</name>
</gene>
<proteinExistence type="inferred from homology"/>
<comment type="catalytic activity">
    <reaction evidence="9 10">
        <text>XTP + H2O = XMP + diphosphate + H(+)</text>
        <dbReference type="Rhea" id="RHEA:28610"/>
        <dbReference type="ChEBI" id="CHEBI:15377"/>
        <dbReference type="ChEBI" id="CHEBI:15378"/>
        <dbReference type="ChEBI" id="CHEBI:33019"/>
        <dbReference type="ChEBI" id="CHEBI:57464"/>
        <dbReference type="ChEBI" id="CHEBI:61314"/>
        <dbReference type="EC" id="3.6.1.66"/>
    </reaction>
</comment>
<dbReference type="AlphaFoldDB" id="A0A399F3G1"/>
<protein>
    <recommendedName>
        <fullName evidence="10">dITP/XTP pyrophosphatase</fullName>
        <ecNumber evidence="10">3.6.1.66</ecNumber>
    </recommendedName>
    <alternativeName>
        <fullName evidence="10">Non-canonical purine NTP pyrophosphatase</fullName>
    </alternativeName>
    <alternativeName>
        <fullName evidence="10">Non-standard purine NTP pyrophosphatase</fullName>
    </alternativeName>
    <alternativeName>
        <fullName evidence="10">Nucleoside-triphosphate diphosphatase</fullName>
    </alternativeName>
    <alternativeName>
        <fullName evidence="10">Nucleoside-triphosphate pyrophosphatase</fullName>
        <shortName evidence="10">NTPase</shortName>
    </alternativeName>
</protein>
<evidence type="ECO:0000313" key="13">
    <source>
        <dbReference type="Proteomes" id="UP000265715"/>
    </source>
</evidence>
<keyword evidence="4 10" id="KW-0547">Nucleotide-binding</keyword>
<feature type="binding site" evidence="10">
    <location>
        <position position="295"/>
    </location>
    <ligand>
        <name>substrate</name>
    </ligand>
</feature>
<sequence length="429" mass="47167">MRVLVATNKEPKLAKLRELLSPLGWQLEPIGGYAGLLPDPDASGEDLTERVPVVAAHLADLSGLPILLDESCFEYTHAGQRVFFSLQFGPGSSEEERRKVLLQKLQGLPPQERVTRFMTVLTLAYPQGQTETYVGETQGVLLHKPKGEGGVGYDALFFVLEAGKTLAEMSAAERERFSPWERAVRRLLGHHIMDHLHPTVELSPPGSSATLEVAPEAAKPSARPTPMRLLVATNNPGKFRELREGLAPLGWELASLLDYTFKMPPEDGASFEDNAMLKAAFACRQTGLLTLADDSGLEVDALDGEPGVYSARFGGRKSDLERNVYLLERLKGVPMEQRTARFVAVLAVAHPQGFMQMFRGVTEGVILEAPRGDKGFGYDPLFFVPEAGKTFAEMTLEEKARYSHRGRAMAQLLEAYKDGFKIPEVSSSE</sequence>
<keyword evidence="7 10" id="KW-0546">Nucleotide metabolism</keyword>
<dbReference type="HAMAP" id="MF_01405">
    <property type="entry name" value="Non_canon_purine_NTPase"/>
    <property type="match status" value="1"/>
</dbReference>
<evidence type="ECO:0000256" key="10">
    <source>
        <dbReference type="HAMAP-Rule" id="MF_01405"/>
    </source>
</evidence>
<comment type="cofactor">
    <cofactor evidence="10">
        <name>Mg(2+)</name>
        <dbReference type="ChEBI" id="CHEBI:18420"/>
    </cofactor>
    <text evidence="10">Binds 1 Mg(2+) ion per subunit.</text>
</comment>
<dbReference type="InterPro" id="IPR029001">
    <property type="entry name" value="ITPase-like_fam"/>
</dbReference>
<organism evidence="12 13">
    <name type="scientific">Calidithermus terrae</name>
    <dbReference type="NCBI Taxonomy" id="1408545"/>
    <lineage>
        <taxon>Bacteria</taxon>
        <taxon>Thermotogati</taxon>
        <taxon>Deinococcota</taxon>
        <taxon>Deinococci</taxon>
        <taxon>Thermales</taxon>
        <taxon>Thermaceae</taxon>
        <taxon>Calidithermus</taxon>
    </lineage>
</organism>
<dbReference type="GO" id="GO:0035870">
    <property type="term" value="F:dITP diphosphatase activity"/>
    <property type="evidence" value="ECO:0007669"/>
    <property type="project" value="UniProtKB-UniRule"/>
</dbReference>
<evidence type="ECO:0000256" key="6">
    <source>
        <dbReference type="ARBA" id="ARBA00022842"/>
    </source>
</evidence>
<comment type="catalytic activity">
    <reaction evidence="10">
        <text>ITP + H2O = IMP + diphosphate + H(+)</text>
        <dbReference type="Rhea" id="RHEA:29399"/>
        <dbReference type="ChEBI" id="CHEBI:15377"/>
        <dbReference type="ChEBI" id="CHEBI:15378"/>
        <dbReference type="ChEBI" id="CHEBI:33019"/>
        <dbReference type="ChEBI" id="CHEBI:58053"/>
        <dbReference type="ChEBI" id="CHEBI:61402"/>
        <dbReference type="EC" id="3.6.1.66"/>
    </reaction>
</comment>
<dbReference type="PANTHER" id="PTHR11067">
    <property type="entry name" value="INOSINE TRIPHOSPHATE PYROPHOSPHATASE/HAM1 PROTEIN"/>
    <property type="match status" value="1"/>
</dbReference>
<feature type="binding site" evidence="10">
    <location>
        <position position="399"/>
    </location>
    <ligand>
        <name>substrate</name>
    </ligand>
</feature>
<keyword evidence="13" id="KW-1185">Reference proteome</keyword>
<dbReference type="GO" id="GO:0036222">
    <property type="term" value="F:XTP diphosphatase activity"/>
    <property type="evidence" value="ECO:0007669"/>
    <property type="project" value="UniProtKB-UniRule"/>
</dbReference>
<comment type="subunit">
    <text evidence="2 10">Homodimer.</text>
</comment>
<dbReference type="CDD" id="cd00515">
    <property type="entry name" value="HAM1"/>
    <property type="match status" value="1"/>
</dbReference>
<dbReference type="GO" id="GO:0009117">
    <property type="term" value="P:nucleotide metabolic process"/>
    <property type="evidence" value="ECO:0007669"/>
    <property type="project" value="UniProtKB-KW"/>
</dbReference>
<feature type="active site" description="Proton acceptor" evidence="10">
    <location>
        <position position="294"/>
    </location>
</feature>
<keyword evidence="3 10" id="KW-0479">Metal-binding</keyword>
<reference evidence="12 13" key="1">
    <citation type="submission" date="2018-08" db="EMBL/GenBank/DDBJ databases">
        <title>Meiothermus terrae DSM 26712 genome sequencing project.</title>
        <authorList>
            <person name="Da Costa M.S."/>
            <person name="Albuquerque L."/>
            <person name="Raposo P."/>
            <person name="Froufe H.J.C."/>
            <person name="Barroso C.S."/>
            <person name="Egas C."/>
        </authorList>
    </citation>
    <scope>NUCLEOTIDE SEQUENCE [LARGE SCALE GENOMIC DNA]</scope>
    <source>
        <strain evidence="12 13">DSM 26712</strain>
    </source>
</reference>
<comment type="function">
    <text evidence="10">Pyrophosphatase that catalyzes the hydrolysis of nucleoside triphosphates to their monophosphate derivatives, with a high preference for the non-canonical purine nucleotides XTP (xanthosine triphosphate), dITP (deoxyinosine triphosphate) and ITP. Seems to function as a house-cleaning enzyme that removes non-canonical purine nucleotides from the nucleotide pool, thus preventing their incorporation into DNA/RNA and avoiding chromosomal lesions.</text>
</comment>
<dbReference type="GO" id="GO:0009146">
    <property type="term" value="P:purine nucleoside triphosphate catabolic process"/>
    <property type="evidence" value="ECO:0007669"/>
    <property type="project" value="UniProtKB-UniRule"/>
</dbReference>
<evidence type="ECO:0000256" key="8">
    <source>
        <dbReference type="ARBA" id="ARBA00051875"/>
    </source>
</evidence>
<dbReference type="GO" id="GO:0017111">
    <property type="term" value="F:ribonucleoside triphosphate phosphatase activity"/>
    <property type="evidence" value="ECO:0007669"/>
    <property type="project" value="InterPro"/>
</dbReference>
<dbReference type="InterPro" id="IPR020922">
    <property type="entry name" value="dITP/XTP_pyrophosphatase"/>
</dbReference>
<feature type="binding site" evidence="10">
    <location>
        <begin position="404"/>
        <end position="405"/>
    </location>
    <ligand>
        <name>substrate</name>
    </ligand>
</feature>
<evidence type="ECO:0000256" key="1">
    <source>
        <dbReference type="ARBA" id="ARBA00008023"/>
    </source>
</evidence>
<dbReference type="GO" id="GO:0000166">
    <property type="term" value="F:nucleotide binding"/>
    <property type="evidence" value="ECO:0007669"/>
    <property type="project" value="UniProtKB-KW"/>
</dbReference>
<keyword evidence="6 10" id="KW-0460">Magnesium</keyword>
<evidence type="ECO:0000256" key="9">
    <source>
        <dbReference type="ARBA" id="ARBA00052017"/>
    </source>
</evidence>
<name>A0A399F3G1_9DEIN</name>
<evidence type="ECO:0000256" key="5">
    <source>
        <dbReference type="ARBA" id="ARBA00022801"/>
    </source>
</evidence>
<evidence type="ECO:0000256" key="11">
    <source>
        <dbReference type="RuleBase" id="RU003781"/>
    </source>
</evidence>
<dbReference type="InterPro" id="IPR002637">
    <property type="entry name" value="RdgB/HAM1"/>
</dbReference>
<accession>A0A399F3G1</accession>
<evidence type="ECO:0000256" key="7">
    <source>
        <dbReference type="ARBA" id="ARBA00023080"/>
    </source>
</evidence>
<comment type="caution">
    <text evidence="12">The sequence shown here is derived from an EMBL/GenBank/DDBJ whole genome shotgun (WGS) entry which is preliminary data.</text>
</comment>
<dbReference type="GO" id="GO:0005829">
    <property type="term" value="C:cytosol"/>
    <property type="evidence" value="ECO:0007669"/>
    <property type="project" value="TreeGrafter"/>
</dbReference>
<feature type="binding site" evidence="10">
    <location>
        <begin position="376"/>
        <end position="379"/>
    </location>
    <ligand>
        <name>substrate</name>
    </ligand>
</feature>
<dbReference type="FunFam" id="3.90.950.10:FF:000001">
    <property type="entry name" value="dITP/XTP pyrophosphatase"/>
    <property type="match status" value="1"/>
</dbReference>
<evidence type="ECO:0000313" key="12">
    <source>
        <dbReference type="EMBL" id="RIH90325.1"/>
    </source>
</evidence>
<comment type="caution">
    <text evidence="10">Lacks conserved residue(s) required for the propagation of feature annotation.</text>
</comment>
<dbReference type="SUPFAM" id="SSF52972">
    <property type="entry name" value="ITPase-like"/>
    <property type="match status" value="2"/>
</dbReference>
<dbReference type="EC" id="3.6.1.66" evidence="10"/>
<dbReference type="Gene3D" id="3.90.950.10">
    <property type="match status" value="2"/>
</dbReference>
<dbReference type="GO" id="GO:0046872">
    <property type="term" value="F:metal ion binding"/>
    <property type="evidence" value="ECO:0007669"/>
    <property type="project" value="UniProtKB-KW"/>
</dbReference>
<dbReference type="Pfam" id="PF01725">
    <property type="entry name" value="Ham1p_like"/>
    <property type="match status" value="2"/>
</dbReference>
<feature type="binding site" evidence="10">
    <location>
        <position position="294"/>
    </location>
    <ligand>
        <name>Mg(2+)</name>
        <dbReference type="ChEBI" id="CHEBI:18420"/>
    </ligand>
</feature>
<comment type="catalytic activity">
    <reaction evidence="8 10">
        <text>dITP + H2O = dIMP + diphosphate + H(+)</text>
        <dbReference type="Rhea" id="RHEA:28342"/>
        <dbReference type="ChEBI" id="CHEBI:15377"/>
        <dbReference type="ChEBI" id="CHEBI:15378"/>
        <dbReference type="ChEBI" id="CHEBI:33019"/>
        <dbReference type="ChEBI" id="CHEBI:61194"/>
        <dbReference type="ChEBI" id="CHEBI:61382"/>
        <dbReference type="EC" id="3.6.1.66"/>
    </reaction>
</comment>
<evidence type="ECO:0000256" key="2">
    <source>
        <dbReference type="ARBA" id="ARBA00011738"/>
    </source>
</evidence>
<evidence type="ECO:0000256" key="4">
    <source>
        <dbReference type="ARBA" id="ARBA00022741"/>
    </source>
</evidence>
<dbReference type="PANTHER" id="PTHR11067:SF9">
    <property type="entry name" value="INOSINE TRIPHOSPHATE PYROPHOSPHATASE"/>
    <property type="match status" value="1"/>
</dbReference>
<feature type="binding site" evidence="10">
    <location>
        <begin position="233"/>
        <end position="238"/>
    </location>
    <ligand>
        <name>substrate</name>
    </ligand>
</feature>
<evidence type="ECO:0000256" key="3">
    <source>
        <dbReference type="ARBA" id="ARBA00022723"/>
    </source>
</evidence>
<dbReference type="NCBIfam" id="TIGR00042">
    <property type="entry name" value="RdgB/HAM1 family non-canonical purine NTP pyrophosphatase"/>
    <property type="match status" value="1"/>
</dbReference>
<dbReference type="EMBL" id="QXDL01000012">
    <property type="protein sequence ID" value="RIH90325.1"/>
    <property type="molecule type" value="Genomic_DNA"/>
</dbReference>